<evidence type="ECO:0008006" key="4">
    <source>
        <dbReference type="Google" id="ProtNLM"/>
    </source>
</evidence>
<gene>
    <name evidence="2" type="primary">Acey_s0024.g1040</name>
    <name evidence="2" type="synonym">Acey-R05H5.7</name>
    <name evidence="2" type="ORF">Y032_0024g1040</name>
</gene>
<protein>
    <recommendedName>
        <fullName evidence="4">Secreted protein</fullName>
    </recommendedName>
</protein>
<accession>A0A016UV98</accession>
<feature type="signal peptide" evidence="1">
    <location>
        <begin position="1"/>
        <end position="18"/>
    </location>
</feature>
<organism evidence="2 3">
    <name type="scientific">Ancylostoma ceylanicum</name>
    <dbReference type="NCBI Taxonomy" id="53326"/>
    <lineage>
        <taxon>Eukaryota</taxon>
        <taxon>Metazoa</taxon>
        <taxon>Ecdysozoa</taxon>
        <taxon>Nematoda</taxon>
        <taxon>Chromadorea</taxon>
        <taxon>Rhabditida</taxon>
        <taxon>Rhabditina</taxon>
        <taxon>Rhabditomorpha</taxon>
        <taxon>Strongyloidea</taxon>
        <taxon>Ancylostomatidae</taxon>
        <taxon>Ancylostomatinae</taxon>
        <taxon>Ancylostoma</taxon>
    </lineage>
</organism>
<sequence>MVTRFTSLVVLLIVVADSHKNIDWCLYFRILRRDHLRPECNGIYRARVSRQKDHPPPKLLPLPREFLPSFRRFKIHRTSVADLTRRALGLSKELFHLCIKLTNTHLLV</sequence>
<dbReference type="EMBL" id="JARK01001360">
    <property type="protein sequence ID" value="EYC19359.1"/>
    <property type="molecule type" value="Genomic_DNA"/>
</dbReference>
<dbReference type="OrthoDB" id="5875217at2759"/>
<comment type="caution">
    <text evidence="2">The sequence shown here is derived from an EMBL/GenBank/DDBJ whole genome shotgun (WGS) entry which is preliminary data.</text>
</comment>
<evidence type="ECO:0000313" key="3">
    <source>
        <dbReference type="Proteomes" id="UP000024635"/>
    </source>
</evidence>
<dbReference type="Proteomes" id="UP000024635">
    <property type="component" value="Unassembled WGS sequence"/>
</dbReference>
<keyword evidence="1" id="KW-0732">Signal</keyword>
<reference evidence="3" key="1">
    <citation type="journal article" date="2015" name="Nat. Genet.">
        <title>The genome and transcriptome of the zoonotic hookworm Ancylostoma ceylanicum identify infection-specific gene families.</title>
        <authorList>
            <person name="Schwarz E.M."/>
            <person name="Hu Y."/>
            <person name="Antoshechkin I."/>
            <person name="Miller M.M."/>
            <person name="Sternberg P.W."/>
            <person name="Aroian R.V."/>
        </authorList>
    </citation>
    <scope>NUCLEOTIDE SEQUENCE</scope>
    <source>
        <strain evidence="3">HY135</strain>
    </source>
</reference>
<keyword evidence="3" id="KW-1185">Reference proteome</keyword>
<dbReference type="AlphaFoldDB" id="A0A016UV98"/>
<feature type="chain" id="PRO_5001488707" description="Secreted protein" evidence="1">
    <location>
        <begin position="19"/>
        <end position="108"/>
    </location>
</feature>
<evidence type="ECO:0000256" key="1">
    <source>
        <dbReference type="SAM" id="SignalP"/>
    </source>
</evidence>
<name>A0A016UV98_9BILA</name>
<evidence type="ECO:0000313" key="2">
    <source>
        <dbReference type="EMBL" id="EYC19359.1"/>
    </source>
</evidence>
<proteinExistence type="predicted"/>